<dbReference type="GO" id="GO:0003777">
    <property type="term" value="F:microtubule motor activity"/>
    <property type="evidence" value="ECO:0007669"/>
    <property type="project" value="InterPro"/>
</dbReference>
<keyword evidence="2" id="KW-0963">Cytoplasm</keyword>
<dbReference type="PRINTS" id="PR00380">
    <property type="entry name" value="KINESINHEAVY"/>
</dbReference>
<sequence length="949" mass="111071">MHLLQINNKKLNKKCEQNMHPPKENKKKVFHPLLQLVKSNPLKLKKLDSNILTQSINMVTLEENQTTLETLKQFEPKQKQSNIKTFIRVRPLNKMELEFNENGTGSQNINFPDNKSVQIMPEKSLYTLDKVYTPETPQSIIYEEVGREMIKDVLQGYNGTIFAYGATGSGKTHTMFGDIQNPENRGIIPRVSSQIFEYINTQEQDIEFLITCSMLEIYKEQLFDLLNVKRVGLKIKEMSQKGGIFVQGLTNISVESEEDILDSINLGYQSKQTRETCMNEYSSRSHTIFTINVTQRLSNGQVKTGKLNLVDLAGSEKLAKTQATGESLEEAKKINLSLSCLGNVIHSLTTFQEHIPYRDSKLTRILQESLGGNFKTSLIATISPHSSSHEEQISTLKFATRAKTIKNRVKMNVTLSHEQMKKLIEQLKNELEKSQSQNAKYKQIIQKLKERNIKTIEDLIHIAENVEKQVDKIDEKDVNENILLNLNNRQNNNSDNEDSDCEQYHNNNSNINDQIISIQNKQKNTNNKNDNVKNIDYKQYYHEKVMQCRNQERELMEKKKELLESESKLAQVKEEKNQLEFKFTKQITKNDYNKFEIEILQKQVQSLIDSICKQENTIGTLMKDKQQLCKKQTNKQNIFIYKKPKKIEQSKIDDYLTQKLNFTEIHFSEYFKNSINFNYDNLVQKWSEVQKNIRTIEVQFQDIPNLKTLSENQKTFDQAQEMIRGSFIGNLDFNTLNKTSEMLEEIVEFPGQLEKLNQKHPISRDVMIILLKKQIFKRRIEEVELETQFVKEKLNTCYSEKNPTKSKIIKVSDTLTNLLMRPSSEDSIQKNMLPLTYDRAMEELKNRNQLIKKIYQELNNNYYNGVNQEFIEQIIKEKERLETKIVSLQNELKMQMSKSEHYFDAYKAEKQNFILQKEQSKALEQFLVNKMKEESEAIEKTYKKFYKII</sequence>
<dbReference type="InterPro" id="IPR001752">
    <property type="entry name" value="Kinesin_motor_dom"/>
</dbReference>
<dbReference type="AlphaFoldDB" id="G0QWP7"/>
<evidence type="ECO:0000256" key="6">
    <source>
        <dbReference type="ARBA" id="ARBA00023054"/>
    </source>
</evidence>
<evidence type="ECO:0000256" key="2">
    <source>
        <dbReference type="ARBA" id="ARBA00022490"/>
    </source>
</evidence>
<dbReference type="STRING" id="857967.G0QWP7"/>
<dbReference type="GeneID" id="14906466"/>
<dbReference type="PROSITE" id="PS00411">
    <property type="entry name" value="KINESIN_MOTOR_1"/>
    <property type="match status" value="1"/>
</dbReference>
<dbReference type="OMA" id="SMEKRDY"/>
<dbReference type="GO" id="GO:0016491">
    <property type="term" value="F:oxidoreductase activity"/>
    <property type="evidence" value="ECO:0007669"/>
    <property type="project" value="UniProtKB-KW"/>
</dbReference>
<feature type="binding site" evidence="10">
    <location>
        <begin position="165"/>
        <end position="172"/>
    </location>
    <ligand>
        <name>ATP</name>
        <dbReference type="ChEBI" id="CHEBI:30616"/>
    </ligand>
</feature>
<evidence type="ECO:0000256" key="12">
    <source>
        <dbReference type="SAM" id="Coils"/>
    </source>
</evidence>
<dbReference type="Gene3D" id="3.40.850.10">
    <property type="entry name" value="Kinesin motor domain"/>
    <property type="match status" value="1"/>
</dbReference>
<dbReference type="GO" id="GO:0007018">
    <property type="term" value="P:microtubule-based movement"/>
    <property type="evidence" value="ECO:0007669"/>
    <property type="project" value="InterPro"/>
</dbReference>
<evidence type="ECO:0000313" key="16">
    <source>
        <dbReference type="Proteomes" id="UP000008983"/>
    </source>
</evidence>
<dbReference type="PANTHER" id="PTHR47968:SF36">
    <property type="entry name" value="KINESIN HEAVY CHAIN ISOFORM X1"/>
    <property type="match status" value="1"/>
</dbReference>
<dbReference type="EMBL" id="GL984007">
    <property type="protein sequence ID" value="EGR30362.1"/>
    <property type="molecule type" value="Genomic_DNA"/>
</dbReference>
<dbReference type="GO" id="GO:0008017">
    <property type="term" value="F:microtubule binding"/>
    <property type="evidence" value="ECO:0007669"/>
    <property type="project" value="InterPro"/>
</dbReference>
<dbReference type="InParanoid" id="G0QWP7"/>
<dbReference type="RefSeq" id="XP_004031949.1">
    <property type="nucleotide sequence ID" value="XM_004031901.1"/>
</dbReference>
<keyword evidence="3 11" id="KW-0493">Microtubule</keyword>
<feature type="coiled-coil region" evidence="12">
    <location>
        <begin position="837"/>
        <end position="898"/>
    </location>
</feature>
<dbReference type="InterPro" id="IPR019821">
    <property type="entry name" value="Kinesin_motor_CS"/>
</dbReference>
<proteinExistence type="inferred from homology"/>
<gene>
    <name evidence="15" type="ORF">IMG5_134050</name>
</gene>
<keyword evidence="15" id="KW-0378">Hydrolase</keyword>
<feature type="region of interest" description="Disordered" evidence="13">
    <location>
        <begin position="487"/>
        <end position="508"/>
    </location>
</feature>
<keyword evidence="15" id="KW-0560">Oxidoreductase</keyword>
<accession>G0QWP7</accession>
<keyword evidence="7 10" id="KW-0505">Motor protein</keyword>
<dbReference type="eggNOG" id="KOG0240">
    <property type="taxonomic scope" value="Eukaryota"/>
</dbReference>
<keyword evidence="5 10" id="KW-0067">ATP-binding</keyword>
<dbReference type="InterPro" id="IPR027640">
    <property type="entry name" value="Kinesin-like_fam"/>
</dbReference>
<dbReference type="FunFam" id="3.40.850.10:FF:000019">
    <property type="entry name" value="Kinesin-like protein KIN-5D"/>
    <property type="match status" value="1"/>
</dbReference>
<evidence type="ECO:0000256" key="5">
    <source>
        <dbReference type="ARBA" id="ARBA00022840"/>
    </source>
</evidence>
<dbReference type="SUPFAM" id="SSF52540">
    <property type="entry name" value="P-loop containing nucleoside triphosphate hydrolases"/>
    <property type="match status" value="1"/>
</dbReference>
<feature type="domain" description="Kinesin motor" evidence="14">
    <location>
        <begin position="82"/>
        <end position="405"/>
    </location>
</feature>
<dbReference type="InterPro" id="IPR027417">
    <property type="entry name" value="P-loop_NTPase"/>
</dbReference>
<dbReference type="GO" id="GO:0005524">
    <property type="term" value="F:ATP binding"/>
    <property type="evidence" value="ECO:0007669"/>
    <property type="project" value="UniProtKB-UniRule"/>
</dbReference>
<evidence type="ECO:0000259" key="14">
    <source>
        <dbReference type="PROSITE" id="PS50067"/>
    </source>
</evidence>
<dbReference type="PANTHER" id="PTHR47968">
    <property type="entry name" value="CENTROMERE PROTEIN E"/>
    <property type="match status" value="1"/>
</dbReference>
<evidence type="ECO:0000256" key="7">
    <source>
        <dbReference type="ARBA" id="ARBA00023175"/>
    </source>
</evidence>
<evidence type="ECO:0000256" key="13">
    <source>
        <dbReference type="SAM" id="MobiDB-lite"/>
    </source>
</evidence>
<evidence type="ECO:0000313" key="15">
    <source>
        <dbReference type="EMBL" id="EGR30362.1"/>
    </source>
</evidence>
<dbReference type="OrthoDB" id="312491at2759"/>
<dbReference type="CDD" id="cd00106">
    <property type="entry name" value="KISc"/>
    <property type="match status" value="1"/>
</dbReference>
<protein>
    <recommendedName>
        <fullName evidence="11">Kinesin-like protein</fullName>
    </recommendedName>
</protein>
<dbReference type="InterPro" id="IPR036961">
    <property type="entry name" value="Kinesin_motor_dom_sf"/>
</dbReference>
<name>G0QWP7_ICHMU</name>
<comment type="similarity">
    <text evidence="9">Belongs to the TRAFAC class myosin-kinesin ATPase superfamily. Kinesin family. KIN-5/BimC subfamily.</text>
</comment>
<evidence type="ECO:0000256" key="4">
    <source>
        <dbReference type="ARBA" id="ARBA00022741"/>
    </source>
</evidence>
<dbReference type="Proteomes" id="UP000008983">
    <property type="component" value="Unassembled WGS sequence"/>
</dbReference>
<comment type="subcellular location">
    <subcellularLocation>
        <location evidence="1">Cytoplasm</location>
        <location evidence="1">Cytoskeleton</location>
    </subcellularLocation>
</comment>
<dbReference type="GO" id="GO:0016787">
    <property type="term" value="F:hydrolase activity"/>
    <property type="evidence" value="ECO:0007669"/>
    <property type="project" value="UniProtKB-KW"/>
</dbReference>
<evidence type="ECO:0000256" key="9">
    <source>
        <dbReference type="ARBA" id="ARBA00034704"/>
    </source>
</evidence>
<evidence type="ECO:0000256" key="11">
    <source>
        <dbReference type="RuleBase" id="RU000394"/>
    </source>
</evidence>
<feature type="coiled-coil region" evidence="12">
    <location>
        <begin position="545"/>
        <end position="582"/>
    </location>
</feature>
<dbReference type="SMART" id="SM00129">
    <property type="entry name" value="KISc"/>
    <property type="match status" value="1"/>
</dbReference>
<keyword evidence="6 12" id="KW-0175">Coiled coil</keyword>
<dbReference type="PROSITE" id="PS50067">
    <property type="entry name" value="KINESIN_MOTOR_2"/>
    <property type="match status" value="1"/>
</dbReference>
<evidence type="ECO:0000256" key="1">
    <source>
        <dbReference type="ARBA" id="ARBA00004245"/>
    </source>
</evidence>
<keyword evidence="8" id="KW-0206">Cytoskeleton</keyword>
<dbReference type="GO" id="GO:0007010">
    <property type="term" value="P:cytoskeleton organization"/>
    <property type="evidence" value="ECO:0007669"/>
    <property type="project" value="UniProtKB-ARBA"/>
</dbReference>
<keyword evidence="16" id="KW-1185">Reference proteome</keyword>
<reference evidence="15 16" key="1">
    <citation type="submission" date="2011-07" db="EMBL/GenBank/DDBJ databases">
        <authorList>
            <person name="Coyne R."/>
            <person name="Brami D."/>
            <person name="Johnson J."/>
            <person name="Hostetler J."/>
            <person name="Hannick L."/>
            <person name="Clark T."/>
            <person name="Cassidy-Hanley D."/>
            <person name="Inman J."/>
        </authorList>
    </citation>
    <scope>NUCLEOTIDE SEQUENCE [LARGE SCALE GENOMIC DNA]</scope>
    <source>
        <strain evidence="15 16">G5</strain>
    </source>
</reference>
<evidence type="ECO:0000256" key="10">
    <source>
        <dbReference type="PROSITE-ProRule" id="PRU00283"/>
    </source>
</evidence>
<feature type="coiled-coil region" evidence="12">
    <location>
        <begin position="410"/>
        <end position="476"/>
    </location>
</feature>
<evidence type="ECO:0000256" key="3">
    <source>
        <dbReference type="ARBA" id="ARBA00022701"/>
    </source>
</evidence>
<organism evidence="15 16">
    <name type="scientific">Ichthyophthirius multifiliis</name>
    <name type="common">White spot disease agent</name>
    <name type="synonym">Ich</name>
    <dbReference type="NCBI Taxonomy" id="5932"/>
    <lineage>
        <taxon>Eukaryota</taxon>
        <taxon>Sar</taxon>
        <taxon>Alveolata</taxon>
        <taxon>Ciliophora</taxon>
        <taxon>Intramacronucleata</taxon>
        <taxon>Oligohymenophorea</taxon>
        <taxon>Hymenostomatida</taxon>
        <taxon>Ophryoglenina</taxon>
        <taxon>Ichthyophthirius</taxon>
    </lineage>
</organism>
<evidence type="ECO:0000256" key="8">
    <source>
        <dbReference type="ARBA" id="ARBA00023212"/>
    </source>
</evidence>
<keyword evidence="4 10" id="KW-0547">Nucleotide-binding</keyword>
<dbReference type="GO" id="GO:0005874">
    <property type="term" value="C:microtubule"/>
    <property type="evidence" value="ECO:0007669"/>
    <property type="project" value="UniProtKB-KW"/>
</dbReference>
<dbReference type="Pfam" id="PF00225">
    <property type="entry name" value="Kinesin"/>
    <property type="match status" value="1"/>
</dbReference>